<dbReference type="Proteomes" id="UP000261023">
    <property type="component" value="Unassembled WGS sequence"/>
</dbReference>
<dbReference type="OrthoDB" id="9811478at2"/>
<dbReference type="AlphaFoldDB" id="A0A3E3DE57"/>
<dbReference type="InterPro" id="IPR024234">
    <property type="entry name" value="DUF3801"/>
</dbReference>
<name>A0A3E3DE57_9FIRM</name>
<accession>A0A3E3DE57</accession>
<dbReference type="EMBL" id="QTJW01000032">
    <property type="protein sequence ID" value="RGD66948.1"/>
    <property type="molecule type" value="Genomic_DNA"/>
</dbReference>
<gene>
    <name evidence="1" type="ORF">DWX31_30160</name>
</gene>
<organism evidence="1 2">
    <name type="scientific">Hungatella hathewayi</name>
    <dbReference type="NCBI Taxonomy" id="154046"/>
    <lineage>
        <taxon>Bacteria</taxon>
        <taxon>Bacillati</taxon>
        <taxon>Bacillota</taxon>
        <taxon>Clostridia</taxon>
        <taxon>Lachnospirales</taxon>
        <taxon>Lachnospiraceae</taxon>
        <taxon>Hungatella</taxon>
    </lineage>
</organism>
<reference evidence="1 2" key="1">
    <citation type="submission" date="2018-08" db="EMBL/GenBank/DDBJ databases">
        <title>A genome reference for cultivated species of the human gut microbiota.</title>
        <authorList>
            <person name="Zou Y."/>
            <person name="Xue W."/>
            <person name="Luo G."/>
        </authorList>
    </citation>
    <scope>NUCLEOTIDE SEQUENCE [LARGE SCALE GENOMIC DNA]</scope>
    <source>
        <strain evidence="1 2">AF19-13AC</strain>
    </source>
</reference>
<evidence type="ECO:0000313" key="2">
    <source>
        <dbReference type="Proteomes" id="UP000261023"/>
    </source>
</evidence>
<comment type="caution">
    <text evidence="1">The sequence shown here is derived from an EMBL/GenBank/DDBJ whole genome shotgun (WGS) entry which is preliminary data.</text>
</comment>
<sequence>MQEEVNNGAAQVVVKVGKLSGRLLKAAVAKVLKAWQEKSDPQKLHRGKQTVKQLAAQNKGMSSIDVDKAGIRSFERVARKYGVDFAPKKGRDGKYYVFFKGKDADALTAAFTEYTQKRVKQHSKPSLLAQLAKFKELSKATIGKEKHLDKGERAL</sequence>
<evidence type="ECO:0000313" key="1">
    <source>
        <dbReference type="EMBL" id="RGD66948.1"/>
    </source>
</evidence>
<proteinExistence type="predicted"/>
<protein>
    <submittedName>
        <fullName evidence="1">PcfB family protein</fullName>
    </submittedName>
</protein>
<dbReference type="RefSeq" id="WP_117502812.1">
    <property type="nucleotide sequence ID" value="NZ_QTJW01000032.1"/>
</dbReference>
<dbReference type="Pfam" id="PF12687">
    <property type="entry name" value="DUF3801"/>
    <property type="match status" value="1"/>
</dbReference>